<evidence type="ECO:0000256" key="1">
    <source>
        <dbReference type="ARBA" id="ARBA00022692"/>
    </source>
</evidence>
<dbReference type="PANTHER" id="PTHR23537:SF1">
    <property type="entry name" value="SUGAR TRANSPORTER"/>
    <property type="match status" value="1"/>
</dbReference>
<dbReference type="Proteomes" id="UP001501671">
    <property type="component" value="Unassembled WGS sequence"/>
</dbReference>
<organism evidence="7 8">
    <name type="scientific">Pigmentiphaga soli</name>
    <dbReference type="NCBI Taxonomy" id="1007095"/>
    <lineage>
        <taxon>Bacteria</taxon>
        <taxon>Pseudomonadati</taxon>
        <taxon>Pseudomonadota</taxon>
        <taxon>Betaproteobacteria</taxon>
        <taxon>Burkholderiales</taxon>
        <taxon>Alcaligenaceae</taxon>
        <taxon>Pigmentiphaga</taxon>
    </lineage>
</organism>
<evidence type="ECO:0000313" key="7">
    <source>
        <dbReference type="EMBL" id="GAA4331449.1"/>
    </source>
</evidence>
<proteinExistence type="predicted"/>
<evidence type="ECO:0000259" key="6">
    <source>
        <dbReference type="PROSITE" id="PS50850"/>
    </source>
</evidence>
<accession>A0ABP8GY04</accession>
<evidence type="ECO:0000256" key="3">
    <source>
        <dbReference type="ARBA" id="ARBA00023136"/>
    </source>
</evidence>
<feature type="transmembrane region" description="Helical" evidence="5">
    <location>
        <begin position="306"/>
        <end position="326"/>
    </location>
</feature>
<dbReference type="SUPFAM" id="SSF103473">
    <property type="entry name" value="MFS general substrate transporter"/>
    <property type="match status" value="1"/>
</dbReference>
<feature type="transmembrane region" description="Helical" evidence="5">
    <location>
        <begin position="255"/>
        <end position="275"/>
    </location>
</feature>
<gene>
    <name evidence="7" type="ORF">GCM10023144_20120</name>
</gene>
<dbReference type="Pfam" id="PF06779">
    <property type="entry name" value="MFS_4"/>
    <property type="match status" value="1"/>
</dbReference>
<feature type="transmembrane region" description="Helical" evidence="5">
    <location>
        <begin position="86"/>
        <end position="106"/>
    </location>
</feature>
<feature type="transmembrane region" description="Helical" evidence="5">
    <location>
        <begin position="174"/>
        <end position="191"/>
    </location>
</feature>
<evidence type="ECO:0000256" key="4">
    <source>
        <dbReference type="SAM" id="MobiDB-lite"/>
    </source>
</evidence>
<dbReference type="EMBL" id="BAABFO010000008">
    <property type="protein sequence ID" value="GAA4331449.1"/>
    <property type="molecule type" value="Genomic_DNA"/>
</dbReference>
<comment type="caution">
    <text evidence="7">The sequence shown here is derived from an EMBL/GenBank/DDBJ whole genome shotgun (WGS) entry which is preliminary data.</text>
</comment>
<keyword evidence="3 5" id="KW-0472">Membrane</keyword>
<feature type="transmembrane region" description="Helical" evidence="5">
    <location>
        <begin position="378"/>
        <end position="397"/>
    </location>
</feature>
<keyword evidence="1 5" id="KW-0812">Transmembrane</keyword>
<dbReference type="PANTHER" id="PTHR23537">
    <property type="match status" value="1"/>
</dbReference>
<evidence type="ECO:0000256" key="2">
    <source>
        <dbReference type="ARBA" id="ARBA00022989"/>
    </source>
</evidence>
<feature type="transmembrane region" description="Helical" evidence="5">
    <location>
        <begin position="347"/>
        <end position="366"/>
    </location>
</feature>
<feature type="transmembrane region" description="Helical" evidence="5">
    <location>
        <begin position="147"/>
        <end position="168"/>
    </location>
</feature>
<dbReference type="Gene3D" id="1.20.1250.20">
    <property type="entry name" value="MFS general substrate transporter like domains"/>
    <property type="match status" value="1"/>
</dbReference>
<dbReference type="InterPro" id="IPR036259">
    <property type="entry name" value="MFS_trans_sf"/>
</dbReference>
<feature type="transmembrane region" description="Helical" evidence="5">
    <location>
        <begin position="57"/>
        <end position="74"/>
    </location>
</feature>
<protein>
    <submittedName>
        <fullName evidence="7">YbfB/YjiJ family MFS transporter</fullName>
    </submittedName>
</protein>
<feature type="transmembrane region" description="Helical" evidence="5">
    <location>
        <begin position="224"/>
        <end position="243"/>
    </location>
</feature>
<evidence type="ECO:0000256" key="5">
    <source>
        <dbReference type="SAM" id="Phobius"/>
    </source>
</evidence>
<feature type="domain" description="Major facilitator superfamily (MFS) profile" evidence="6">
    <location>
        <begin position="1"/>
        <end position="399"/>
    </location>
</feature>
<feature type="transmembrane region" description="Helical" evidence="5">
    <location>
        <begin position="282"/>
        <end position="300"/>
    </location>
</feature>
<keyword evidence="2 5" id="KW-1133">Transmembrane helix</keyword>
<dbReference type="InterPro" id="IPR010645">
    <property type="entry name" value="MFS_4"/>
</dbReference>
<reference evidence="8" key="1">
    <citation type="journal article" date="2019" name="Int. J. Syst. Evol. Microbiol.">
        <title>The Global Catalogue of Microorganisms (GCM) 10K type strain sequencing project: providing services to taxonomists for standard genome sequencing and annotation.</title>
        <authorList>
            <consortium name="The Broad Institute Genomics Platform"/>
            <consortium name="The Broad Institute Genome Sequencing Center for Infectious Disease"/>
            <person name="Wu L."/>
            <person name="Ma J."/>
        </authorList>
    </citation>
    <scope>NUCLEOTIDE SEQUENCE [LARGE SCALE GENOMIC DNA]</scope>
    <source>
        <strain evidence="8">JCM 17666</strain>
    </source>
</reference>
<dbReference type="PROSITE" id="PS50850">
    <property type="entry name" value="MFS"/>
    <property type="match status" value="1"/>
</dbReference>
<name>A0ABP8GY04_9BURK</name>
<sequence length="433" mass="44892">MRHPSPGADPMPAQQDRYGASSPASAPAWWASAWRASPTPRCCRPSSAPHWFDPSKAVYLGAANLAGYLAGALGSRAAAARLSTAVTLRAMMALATAAFFACAYPVSFSWFFAWRFLSGLAGGALMVLAAPAVLARVPSSRRGLAGGVIFMGVGAGIALSGTLVPLWLQKGLSEAWLGLGMLSLLLTALAWKGWPRTAPKLPAPASGHRPVASTGTLRALYAEYALNAAGWVPHMIFLVDFVARGQGQGLEAGARYWVLFGIGATAGPVLAGLLADRVGFGWALRLAFVLEIFAVAIPALDLGPAWLMASSIVVGAFVTGTVPLVLGRVHELLAQHPAQQGPAWRTATAAFALSQAMAAYGLSFVFTQSGGNYERLFLIGTAAMALALAIDLAAAAARGSRLAAHAPASPRPETTAAGAAVNRVPCRSRRVRS</sequence>
<feature type="region of interest" description="Disordered" evidence="4">
    <location>
        <begin position="1"/>
        <end position="24"/>
    </location>
</feature>
<keyword evidence="8" id="KW-1185">Reference proteome</keyword>
<evidence type="ECO:0000313" key="8">
    <source>
        <dbReference type="Proteomes" id="UP001501671"/>
    </source>
</evidence>
<dbReference type="InterPro" id="IPR020846">
    <property type="entry name" value="MFS_dom"/>
</dbReference>
<feature type="transmembrane region" description="Helical" evidence="5">
    <location>
        <begin position="112"/>
        <end position="135"/>
    </location>
</feature>